<dbReference type="EMBL" id="JACHJV010000002">
    <property type="protein sequence ID" value="MBB4927778.1"/>
    <property type="molecule type" value="Genomic_DNA"/>
</dbReference>
<dbReference type="AlphaFoldDB" id="A0A7W7VZ70"/>
<feature type="short sequence motif" description="GXSXG" evidence="4">
    <location>
        <begin position="46"/>
        <end position="50"/>
    </location>
</feature>
<dbReference type="Gene3D" id="3.40.1090.10">
    <property type="entry name" value="Cytosolic phospholipase A2 catalytic domain"/>
    <property type="match status" value="2"/>
</dbReference>
<sequence length="285" mass="29419">MHTLHTFDRALVLGPGSHVGTAWMAGLAYGLRRDGVDLGEADLIVGTSSGAIVAALLATGQDPGRLASSARPAAHRLKADPARMGAVFAVLGDRSLEPGEARRRVSRLALDSADPQAEEALIAGRAALIGADAWPQRRLLITGVCATTGEPVVWDRDSGVPLVHAVAASSAFPGAAPPVAIDGRRYMDGALRAGTNADLAAGARTVVVVEPMAHLFPREPLNQQLAAVGADTVVTIGPDPASVRAFGSDLGDLAAWEPAYRAGLRQAADLGERLRSTWRTAAEAG</sequence>
<evidence type="ECO:0000256" key="1">
    <source>
        <dbReference type="ARBA" id="ARBA00022801"/>
    </source>
</evidence>
<dbReference type="InterPro" id="IPR016035">
    <property type="entry name" value="Acyl_Trfase/lysoPLipase"/>
</dbReference>
<name>A0A7W7VZ70_KITKI</name>
<evidence type="ECO:0000313" key="7">
    <source>
        <dbReference type="Proteomes" id="UP000540506"/>
    </source>
</evidence>
<dbReference type="PANTHER" id="PTHR14226:SF57">
    <property type="entry name" value="BLR7027 PROTEIN"/>
    <property type="match status" value="1"/>
</dbReference>
<dbReference type="RefSeq" id="WP_221522547.1">
    <property type="nucleotide sequence ID" value="NZ_JACHJV010000002.1"/>
</dbReference>
<evidence type="ECO:0000313" key="6">
    <source>
        <dbReference type="EMBL" id="MBB4927778.1"/>
    </source>
</evidence>
<dbReference type="PROSITE" id="PS51635">
    <property type="entry name" value="PNPLA"/>
    <property type="match status" value="1"/>
</dbReference>
<dbReference type="PANTHER" id="PTHR14226">
    <property type="entry name" value="NEUROPATHY TARGET ESTERASE/SWISS CHEESE D.MELANOGASTER"/>
    <property type="match status" value="1"/>
</dbReference>
<keyword evidence="3 4" id="KW-0443">Lipid metabolism</keyword>
<evidence type="ECO:0000256" key="2">
    <source>
        <dbReference type="ARBA" id="ARBA00022963"/>
    </source>
</evidence>
<dbReference type="InterPro" id="IPR050301">
    <property type="entry name" value="NTE"/>
</dbReference>
<dbReference type="GO" id="GO:0016042">
    <property type="term" value="P:lipid catabolic process"/>
    <property type="evidence" value="ECO:0007669"/>
    <property type="project" value="UniProtKB-UniRule"/>
</dbReference>
<feature type="domain" description="PNPLA" evidence="5">
    <location>
        <begin position="11"/>
        <end position="201"/>
    </location>
</feature>
<evidence type="ECO:0000256" key="4">
    <source>
        <dbReference type="PROSITE-ProRule" id="PRU01161"/>
    </source>
</evidence>
<dbReference type="GO" id="GO:0016787">
    <property type="term" value="F:hydrolase activity"/>
    <property type="evidence" value="ECO:0007669"/>
    <property type="project" value="UniProtKB-UniRule"/>
</dbReference>
<keyword evidence="2 4" id="KW-0442">Lipid degradation</keyword>
<proteinExistence type="predicted"/>
<feature type="active site" description="Nucleophile" evidence="4">
    <location>
        <position position="48"/>
    </location>
</feature>
<dbReference type="InterPro" id="IPR002641">
    <property type="entry name" value="PNPLA_dom"/>
</dbReference>
<dbReference type="SUPFAM" id="SSF52151">
    <property type="entry name" value="FabD/lysophospholipase-like"/>
    <property type="match status" value="1"/>
</dbReference>
<comment type="caution">
    <text evidence="6">The sequence shown here is derived from an EMBL/GenBank/DDBJ whole genome shotgun (WGS) entry which is preliminary data.</text>
</comment>
<keyword evidence="1 4" id="KW-0378">Hydrolase</keyword>
<reference evidence="6 7" key="1">
    <citation type="submission" date="2020-08" db="EMBL/GenBank/DDBJ databases">
        <title>Sequencing the genomes of 1000 actinobacteria strains.</title>
        <authorList>
            <person name="Klenk H.-P."/>
        </authorList>
    </citation>
    <scope>NUCLEOTIDE SEQUENCE [LARGE SCALE GENOMIC DNA]</scope>
    <source>
        <strain evidence="6 7">DSM 41654</strain>
    </source>
</reference>
<feature type="active site" description="Proton acceptor" evidence="4">
    <location>
        <position position="188"/>
    </location>
</feature>
<keyword evidence="7" id="KW-1185">Reference proteome</keyword>
<accession>A0A7W7VZ70</accession>
<evidence type="ECO:0000256" key="3">
    <source>
        <dbReference type="ARBA" id="ARBA00023098"/>
    </source>
</evidence>
<feature type="short sequence motif" description="DGA/G" evidence="4">
    <location>
        <begin position="188"/>
        <end position="190"/>
    </location>
</feature>
<protein>
    <submittedName>
        <fullName evidence="6">NTE family protein</fullName>
    </submittedName>
</protein>
<evidence type="ECO:0000259" key="5">
    <source>
        <dbReference type="PROSITE" id="PS51635"/>
    </source>
</evidence>
<dbReference type="Pfam" id="PF01734">
    <property type="entry name" value="Patatin"/>
    <property type="match status" value="1"/>
</dbReference>
<dbReference type="Proteomes" id="UP000540506">
    <property type="component" value="Unassembled WGS sequence"/>
</dbReference>
<gene>
    <name evidence="6" type="ORF">FHR34_006873</name>
</gene>
<comment type="caution">
    <text evidence="4">Lacks conserved residue(s) required for the propagation of feature annotation.</text>
</comment>
<organism evidence="6 7">
    <name type="scientific">Kitasatospora kifunensis</name>
    <name type="common">Streptomyces kifunensis</name>
    <dbReference type="NCBI Taxonomy" id="58351"/>
    <lineage>
        <taxon>Bacteria</taxon>
        <taxon>Bacillati</taxon>
        <taxon>Actinomycetota</taxon>
        <taxon>Actinomycetes</taxon>
        <taxon>Kitasatosporales</taxon>
        <taxon>Streptomycetaceae</taxon>
        <taxon>Kitasatospora</taxon>
    </lineage>
</organism>